<keyword evidence="1" id="KW-0175">Coiled coil</keyword>
<protein>
    <recommendedName>
        <fullName evidence="2">F-box domain-containing protein</fullName>
    </recommendedName>
</protein>
<dbReference type="Pfam" id="PF12937">
    <property type="entry name" value="F-box-like"/>
    <property type="match status" value="1"/>
</dbReference>
<accession>A0AAD7FS17</accession>
<organism evidence="3 4">
    <name type="scientific">Roridomyces roridus</name>
    <dbReference type="NCBI Taxonomy" id="1738132"/>
    <lineage>
        <taxon>Eukaryota</taxon>
        <taxon>Fungi</taxon>
        <taxon>Dikarya</taxon>
        <taxon>Basidiomycota</taxon>
        <taxon>Agaricomycotina</taxon>
        <taxon>Agaricomycetes</taxon>
        <taxon>Agaricomycetidae</taxon>
        <taxon>Agaricales</taxon>
        <taxon>Marasmiineae</taxon>
        <taxon>Mycenaceae</taxon>
        <taxon>Roridomyces</taxon>
    </lineage>
</organism>
<feature type="domain" description="F-box" evidence="2">
    <location>
        <begin position="46"/>
        <end position="106"/>
    </location>
</feature>
<evidence type="ECO:0000313" key="3">
    <source>
        <dbReference type="EMBL" id="KAJ7639376.1"/>
    </source>
</evidence>
<evidence type="ECO:0000256" key="1">
    <source>
        <dbReference type="SAM" id="Coils"/>
    </source>
</evidence>
<sequence length="472" mass="53733">MSTADLRKQLARLEAQIMHARRALVVFERQRMSVQQRLHQVATFPILTLPTEITVEIFTHCLPTPDEWLGPLPKLRHPPIVFLAVCRAWRDIALATPALWSQLHLRFDTIPVNVINEPGKVEKFGYFFPISRIRDILHFYAPRIACLEINSSQERVRQLDLGAVAFPLLRYAIIEDNEWPADPTNPVPVFTSASQLTEIALLDCGVQSSYVLPGLQLTAFQGRIDDLEFFTLVPNLLQAKCWVDLDCHVPDLPAVITHARLQSLTLLEFPSGDTSIDILDILPYLNLPKLHTLDVAAMKHDMGQSIMGFLNRSQAQLRTLSVTVDNVGHDYYIDWRECLARLDDISLEHLILRPCEVFLRMLLRKNWANRVPLPRLKSLTINESPPLSYEFLLDGLTFRSSHLESFRISFQNGTFLDDEIHKWGFNSTPGHSKAKLCNYLVKLTKAGMSIQIDSKGRKKPVLNLVGVRRNAS</sequence>
<name>A0AAD7FS17_9AGAR</name>
<dbReference type="Gene3D" id="1.20.1280.50">
    <property type="match status" value="1"/>
</dbReference>
<proteinExistence type="predicted"/>
<reference evidence="3" key="1">
    <citation type="submission" date="2023-03" db="EMBL/GenBank/DDBJ databases">
        <title>Massive genome expansion in bonnet fungi (Mycena s.s.) driven by repeated elements and novel gene families across ecological guilds.</title>
        <authorList>
            <consortium name="Lawrence Berkeley National Laboratory"/>
            <person name="Harder C.B."/>
            <person name="Miyauchi S."/>
            <person name="Viragh M."/>
            <person name="Kuo A."/>
            <person name="Thoen E."/>
            <person name="Andreopoulos B."/>
            <person name="Lu D."/>
            <person name="Skrede I."/>
            <person name="Drula E."/>
            <person name="Henrissat B."/>
            <person name="Morin E."/>
            <person name="Kohler A."/>
            <person name="Barry K."/>
            <person name="LaButti K."/>
            <person name="Morin E."/>
            <person name="Salamov A."/>
            <person name="Lipzen A."/>
            <person name="Mereny Z."/>
            <person name="Hegedus B."/>
            <person name="Baldrian P."/>
            <person name="Stursova M."/>
            <person name="Weitz H."/>
            <person name="Taylor A."/>
            <person name="Grigoriev I.V."/>
            <person name="Nagy L.G."/>
            <person name="Martin F."/>
            <person name="Kauserud H."/>
        </authorList>
    </citation>
    <scope>NUCLEOTIDE SEQUENCE</scope>
    <source>
        <strain evidence="3">9284</strain>
    </source>
</reference>
<gene>
    <name evidence="3" type="ORF">FB45DRAFT_1134761</name>
</gene>
<dbReference type="AlphaFoldDB" id="A0AAD7FS17"/>
<evidence type="ECO:0000259" key="2">
    <source>
        <dbReference type="Pfam" id="PF12937"/>
    </source>
</evidence>
<dbReference type="EMBL" id="JARKIF010000005">
    <property type="protein sequence ID" value="KAJ7639376.1"/>
    <property type="molecule type" value="Genomic_DNA"/>
</dbReference>
<dbReference type="SUPFAM" id="SSF52047">
    <property type="entry name" value="RNI-like"/>
    <property type="match status" value="1"/>
</dbReference>
<dbReference type="InterPro" id="IPR032675">
    <property type="entry name" value="LRR_dom_sf"/>
</dbReference>
<keyword evidence="4" id="KW-1185">Reference proteome</keyword>
<dbReference type="Proteomes" id="UP001221142">
    <property type="component" value="Unassembled WGS sequence"/>
</dbReference>
<dbReference type="InterPro" id="IPR001810">
    <property type="entry name" value="F-box_dom"/>
</dbReference>
<comment type="caution">
    <text evidence="3">The sequence shown here is derived from an EMBL/GenBank/DDBJ whole genome shotgun (WGS) entry which is preliminary data.</text>
</comment>
<feature type="coiled-coil region" evidence="1">
    <location>
        <begin position="3"/>
        <end position="30"/>
    </location>
</feature>
<dbReference type="Gene3D" id="3.80.10.10">
    <property type="entry name" value="Ribonuclease Inhibitor"/>
    <property type="match status" value="1"/>
</dbReference>
<evidence type="ECO:0000313" key="4">
    <source>
        <dbReference type="Proteomes" id="UP001221142"/>
    </source>
</evidence>